<name>A7WK89_9VIRU</name>
<evidence type="ECO:0000313" key="1">
    <source>
        <dbReference type="EMBL" id="CAL69589.1"/>
    </source>
</evidence>
<dbReference type="RefSeq" id="YP_001604409.1">
    <property type="nucleotide sequence ID" value="NC_010155.1"/>
</dbReference>
<keyword evidence="2" id="KW-1185">Reference proteome</keyword>
<organism evidence="1 2">
    <name type="scientific">Betalipothrixvirus acidiani</name>
    <dbReference type="NCBI Taxonomy" id="346881"/>
    <lineage>
        <taxon>Viruses</taxon>
        <taxon>Adnaviria</taxon>
        <taxon>Zilligvirae</taxon>
        <taxon>Taleaviricota</taxon>
        <taxon>Tokiviricetes</taxon>
        <taxon>Ligamenvirales</taxon>
        <taxon>Lipothrixviridae</taxon>
        <taxon>Betalipothrixvirus</taxon>
    </lineage>
</organism>
<proteinExistence type="predicted"/>
<accession>A7WK89</accession>
<protein>
    <submittedName>
        <fullName evidence="1">Uncharacterized protein</fullName>
    </submittedName>
</protein>
<sequence length="233" mass="27482">MLPNEVVVDVMNKMPFMKKVYASFYYYYSIEDVIPDDVLYAIDSVFHNILIQDFTLKPKFDGYKFREIYDIISQWNSTSLDNALIYRGTSLDYVENLDRDFYTSGGFFRVIHGDSKFLTFWSYFPASALIFASQASRPVLLVAKYDPKYCAPDNYFSILDEFTGIIDDKPYNHGAIKYLREMEVRCYKFPVANTKYMLKGKDLLDLFNMVVPVYRQYMDEEEVERIRKGLEVK</sequence>
<reference evidence="2" key="1">
    <citation type="journal article" date="2008" name="J. Virol.">
        <title>Structure of the acidianus filamentous virus 3 and comparative genomics of related archaeal lipothrixviruses.</title>
        <authorList>
            <person name="Vestergaard G."/>
            <person name="Aramayo R."/>
            <person name="Basta T."/>
            <person name="Haring M."/>
            <person name="Peng X."/>
            <person name="Brugger K."/>
            <person name="Chen L."/>
            <person name="Rachel R."/>
            <person name="Boisset N."/>
            <person name="Garrett R.A."/>
            <person name="Prangishvili D."/>
        </authorList>
    </citation>
    <scope>NUCLEOTIDE SEQUENCE [LARGE SCALE GENOMIC DNA]</scope>
</reference>
<evidence type="ECO:0000313" key="2">
    <source>
        <dbReference type="Proteomes" id="UP000001310"/>
    </source>
</evidence>
<dbReference type="EMBL" id="AM087120">
    <property type="protein sequence ID" value="CAL69589.1"/>
    <property type="molecule type" value="Genomic_DNA"/>
</dbReference>
<dbReference type="KEGG" id="vg:5797833"/>
<dbReference type="GeneID" id="5797833"/>
<dbReference type="Proteomes" id="UP000001310">
    <property type="component" value="Segment"/>
</dbReference>
<dbReference type="OrthoDB" id="7435at10239"/>